<dbReference type="Proteomes" id="UP000002008">
    <property type="component" value="Chromosome"/>
</dbReference>
<dbReference type="KEGG" id="cau:Caur_0313"/>
<evidence type="ECO:0000313" key="1">
    <source>
        <dbReference type="EMBL" id="ABY33564.1"/>
    </source>
</evidence>
<dbReference type="HOGENOM" id="CLU_126515_0_1_0"/>
<gene>
    <name evidence="1" type="ordered locus">Caur_0313</name>
</gene>
<dbReference type="InterPro" id="IPR036249">
    <property type="entry name" value="Thioredoxin-like_sf"/>
</dbReference>
<dbReference type="PATRIC" id="fig|324602.8.peg.365"/>
<evidence type="ECO:0000313" key="2">
    <source>
        <dbReference type="Proteomes" id="UP000002008"/>
    </source>
</evidence>
<dbReference type="AlphaFoldDB" id="A9WCZ5"/>
<organism evidence="1 2">
    <name type="scientific">Chloroflexus aurantiacus (strain ATCC 29366 / DSM 635 / J-10-fl)</name>
    <dbReference type="NCBI Taxonomy" id="324602"/>
    <lineage>
        <taxon>Bacteria</taxon>
        <taxon>Bacillati</taxon>
        <taxon>Chloroflexota</taxon>
        <taxon>Chloroflexia</taxon>
        <taxon>Chloroflexales</taxon>
        <taxon>Chloroflexineae</taxon>
        <taxon>Chloroflexaceae</taxon>
        <taxon>Chloroflexus</taxon>
    </lineage>
</organism>
<dbReference type="STRING" id="324602.Caur_0313"/>
<protein>
    <submittedName>
        <fullName evidence="1">Ferredoxin-like protein</fullName>
    </submittedName>
</protein>
<proteinExistence type="predicted"/>
<dbReference type="EMBL" id="CP000909">
    <property type="protein sequence ID" value="ABY33564.1"/>
    <property type="molecule type" value="Genomic_DNA"/>
</dbReference>
<dbReference type="InParanoid" id="A9WCZ5"/>
<dbReference type="Gene3D" id="3.40.30.10">
    <property type="entry name" value="Glutaredoxin"/>
    <property type="match status" value="1"/>
</dbReference>
<dbReference type="CDD" id="cd02980">
    <property type="entry name" value="TRX_Fd_family"/>
    <property type="match status" value="1"/>
</dbReference>
<keyword evidence="2" id="KW-1185">Reference proteome</keyword>
<reference evidence="2" key="1">
    <citation type="journal article" date="2011" name="BMC Genomics">
        <title>Complete genome sequence of the filamentous anoxygenic phototrophic bacterium Chloroflexus aurantiacus.</title>
        <authorList>
            <person name="Tang K.H."/>
            <person name="Barry K."/>
            <person name="Chertkov O."/>
            <person name="Dalin E."/>
            <person name="Han C.S."/>
            <person name="Hauser L.J."/>
            <person name="Honchak B.M."/>
            <person name="Karbach L.E."/>
            <person name="Land M.L."/>
            <person name="Lapidus A."/>
            <person name="Larimer F.W."/>
            <person name="Mikhailova N."/>
            <person name="Pitluck S."/>
            <person name="Pierson B.K."/>
            <person name="Blankenship R.E."/>
        </authorList>
    </citation>
    <scope>NUCLEOTIDE SEQUENCE [LARGE SCALE GENOMIC DNA]</scope>
    <source>
        <strain evidence="2">ATCC 29366 / DSM 635 / J-10-fl</strain>
    </source>
</reference>
<sequence>MSKPQMNPYVRHIFICTGRYCDPEGTAPQLYAQLAQLLGPLGNYHNPCRVKRGTTPCLGVCSAGPIVVIYPEGIWYHHVDKTVLERIVREHLVQNRPVVEHIFHQLHEQ</sequence>
<dbReference type="SUPFAM" id="SSF52833">
    <property type="entry name" value="Thioredoxin-like"/>
    <property type="match status" value="1"/>
</dbReference>
<dbReference type="EnsemblBacteria" id="ABY33564">
    <property type="protein sequence ID" value="ABY33564"/>
    <property type="gene ID" value="Caur_0313"/>
</dbReference>
<name>A9WCZ5_CHLAA</name>
<accession>A9WCZ5</accession>
<dbReference type="eggNOG" id="COG3411">
    <property type="taxonomic scope" value="Bacteria"/>
</dbReference>